<evidence type="ECO:0000256" key="14">
    <source>
        <dbReference type="RuleBase" id="RU003557"/>
    </source>
</evidence>
<protein>
    <recommendedName>
        <fullName evidence="4">acetyl-CoA C-acetyltransferase</fullName>
        <ecNumber evidence="4">2.3.1.9</ecNumber>
    </recommendedName>
</protein>
<dbReference type="CDD" id="cd00751">
    <property type="entry name" value="thiolase"/>
    <property type="match status" value="1"/>
</dbReference>
<dbReference type="PROSITE" id="PS00737">
    <property type="entry name" value="THIOLASE_2"/>
    <property type="match status" value="1"/>
</dbReference>
<comment type="catalytic activity">
    <reaction evidence="12">
        <text>2 acetyl-CoA = acetoacetyl-CoA + CoA</text>
        <dbReference type="Rhea" id="RHEA:21036"/>
        <dbReference type="ChEBI" id="CHEBI:57286"/>
        <dbReference type="ChEBI" id="CHEBI:57287"/>
        <dbReference type="ChEBI" id="CHEBI:57288"/>
        <dbReference type="EC" id="2.3.1.9"/>
    </reaction>
    <physiologicalReaction direction="right-to-left" evidence="12">
        <dbReference type="Rhea" id="RHEA:21038"/>
    </physiologicalReaction>
</comment>
<accession>A0A8D0DAU4</accession>
<name>A0A8D0DAU4_SANLU</name>
<keyword evidence="10 14" id="KW-0012">Acyltransferase</keyword>
<dbReference type="InterPro" id="IPR050215">
    <property type="entry name" value="Thiolase-like_sf_Thiolase"/>
</dbReference>
<dbReference type="AlphaFoldDB" id="A0A8D0DAU4"/>
<evidence type="ECO:0000256" key="8">
    <source>
        <dbReference type="ARBA" id="ARBA00023098"/>
    </source>
</evidence>
<feature type="transmembrane region" description="Helical" evidence="15">
    <location>
        <begin position="12"/>
        <end position="31"/>
    </location>
</feature>
<evidence type="ECO:0000259" key="16">
    <source>
        <dbReference type="Pfam" id="PF00108"/>
    </source>
</evidence>
<comment type="catalytic activity">
    <reaction evidence="13">
        <text>3-oxohexadecanedioyl-CoA + CoA = tetradecanedioyl-CoA + acetyl-CoA</text>
        <dbReference type="Rhea" id="RHEA:40343"/>
        <dbReference type="ChEBI" id="CHEBI:57287"/>
        <dbReference type="ChEBI" id="CHEBI:57288"/>
        <dbReference type="ChEBI" id="CHEBI:77081"/>
        <dbReference type="ChEBI" id="CHEBI:77084"/>
    </reaction>
    <physiologicalReaction direction="left-to-right" evidence="13">
        <dbReference type="Rhea" id="RHEA:40344"/>
    </physiologicalReaction>
</comment>
<feature type="domain" description="Thiolase N-terminal" evidence="16">
    <location>
        <begin position="66"/>
        <end position="318"/>
    </location>
</feature>
<dbReference type="SUPFAM" id="SSF53901">
    <property type="entry name" value="Thiolase-like"/>
    <property type="match status" value="2"/>
</dbReference>
<proteinExistence type="inferred from homology"/>
<evidence type="ECO:0000256" key="6">
    <source>
        <dbReference type="ARBA" id="ARBA00022832"/>
    </source>
</evidence>
<dbReference type="EC" id="2.3.1.9" evidence="4"/>
<dbReference type="FunFam" id="3.40.47.10:FF:000010">
    <property type="entry name" value="Acetyl-CoA acetyltransferase (Thiolase)"/>
    <property type="match status" value="1"/>
</dbReference>
<comment type="subcellular location">
    <subcellularLocation>
        <location evidence="1">Peroxisome</location>
    </subcellularLocation>
</comment>
<keyword evidence="6" id="KW-0276">Fatty acid metabolism</keyword>
<dbReference type="Pfam" id="PF02803">
    <property type="entry name" value="Thiolase_C"/>
    <property type="match status" value="1"/>
</dbReference>
<comment type="pathway">
    <text evidence="2">Lipid metabolism; peroxisomal fatty acid beta-oxidation.</text>
</comment>
<dbReference type="GO" id="GO:0010124">
    <property type="term" value="P:phenylacetate catabolic process"/>
    <property type="evidence" value="ECO:0007669"/>
    <property type="project" value="TreeGrafter"/>
</dbReference>
<keyword evidence="9" id="KW-0576">Peroxisome</keyword>
<evidence type="ECO:0000313" key="19">
    <source>
        <dbReference type="Proteomes" id="UP000694568"/>
    </source>
</evidence>
<evidence type="ECO:0000256" key="15">
    <source>
        <dbReference type="SAM" id="Phobius"/>
    </source>
</evidence>
<feature type="domain" description="Thiolase C-terminal" evidence="17">
    <location>
        <begin position="328"/>
        <end position="428"/>
    </location>
</feature>
<evidence type="ECO:0000256" key="4">
    <source>
        <dbReference type="ARBA" id="ARBA00012705"/>
    </source>
</evidence>
<gene>
    <name evidence="18" type="primary">acaa1</name>
</gene>
<comment type="catalytic activity">
    <reaction evidence="11">
        <text>3-oxo-(6Z,9Z,12Z,15Z,18Z,21Z)-tetracosahexaenoyl-CoA + CoA = (4Z,7Z,10Z,13Z,16Z,19Z)-docosahexaenoyl-CoA + acetyl-CoA</text>
        <dbReference type="Rhea" id="RHEA:39131"/>
        <dbReference type="ChEBI" id="CHEBI:57287"/>
        <dbReference type="ChEBI" id="CHEBI:57288"/>
        <dbReference type="ChEBI" id="CHEBI:74298"/>
        <dbReference type="ChEBI" id="CHEBI:74304"/>
    </reaction>
    <physiologicalReaction direction="left-to-right" evidence="11">
        <dbReference type="Rhea" id="RHEA:39132"/>
    </physiologicalReaction>
</comment>
<evidence type="ECO:0000256" key="2">
    <source>
        <dbReference type="ARBA" id="ARBA00004846"/>
    </source>
</evidence>
<evidence type="ECO:0000313" key="18">
    <source>
        <dbReference type="Ensembl" id="ENSSLUP00000045813.1"/>
    </source>
</evidence>
<reference evidence="18" key="2">
    <citation type="submission" date="2025-09" db="UniProtKB">
        <authorList>
            <consortium name="Ensembl"/>
        </authorList>
    </citation>
    <scope>IDENTIFICATION</scope>
</reference>
<evidence type="ECO:0000256" key="12">
    <source>
        <dbReference type="ARBA" id="ARBA00037000"/>
    </source>
</evidence>
<organism evidence="18 19">
    <name type="scientific">Sander lucioperca</name>
    <name type="common">Pike-perch</name>
    <name type="synonym">Perca lucioperca</name>
    <dbReference type="NCBI Taxonomy" id="283035"/>
    <lineage>
        <taxon>Eukaryota</taxon>
        <taxon>Metazoa</taxon>
        <taxon>Chordata</taxon>
        <taxon>Craniata</taxon>
        <taxon>Vertebrata</taxon>
        <taxon>Euteleostomi</taxon>
        <taxon>Actinopterygii</taxon>
        <taxon>Neopterygii</taxon>
        <taxon>Teleostei</taxon>
        <taxon>Neoteleostei</taxon>
        <taxon>Acanthomorphata</taxon>
        <taxon>Eupercaria</taxon>
        <taxon>Perciformes</taxon>
        <taxon>Percoidei</taxon>
        <taxon>Percidae</taxon>
        <taxon>Luciopercinae</taxon>
        <taxon>Sander</taxon>
    </lineage>
</organism>
<evidence type="ECO:0000256" key="11">
    <source>
        <dbReference type="ARBA" id="ARBA00036770"/>
    </source>
</evidence>
<dbReference type="PROSITE" id="PS00098">
    <property type="entry name" value="THIOLASE_1"/>
    <property type="match status" value="1"/>
</dbReference>
<dbReference type="InterPro" id="IPR020616">
    <property type="entry name" value="Thiolase_N"/>
</dbReference>
<dbReference type="PANTHER" id="PTHR43853:SF8">
    <property type="entry name" value="3-KETOACYL-COA THIOLASE, PEROXISOMAL"/>
    <property type="match status" value="1"/>
</dbReference>
<evidence type="ECO:0000256" key="10">
    <source>
        <dbReference type="ARBA" id="ARBA00023315"/>
    </source>
</evidence>
<evidence type="ECO:0000256" key="9">
    <source>
        <dbReference type="ARBA" id="ARBA00023140"/>
    </source>
</evidence>
<keyword evidence="19" id="KW-1185">Reference proteome</keyword>
<keyword evidence="7" id="KW-0809">Transit peptide</keyword>
<dbReference type="InterPro" id="IPR020613">
    <property type="entry name" value="Thiolase_CS"/>
</dbReference>
<keyword evidence="15" id="KW-0472">Membrane</keyword>
<sequence>MCYVTAERAECVQLCVLSHLIAILVVVMHRIKILSGHLRPPGSSEHRRDLWRSECGCAGSSSPDDVVVVHGRRTAVGKAKRGAFKDTTPDELLSAVMTAVLTDVGLSPDKLGDVCVGNVLQPGAGALMARVAHFLSGFPETVPVYTVNRQCSSGLQALFNIAGAIRSRSIDLGLACGVESMSLRSIGEPGDLSSRLTDNDKARDCIIPMGITSENVAEKFGISREQQDAFALSSQQKAARAQDTGAFQREIVPVSTRFVDADGSERQVTVDRDDGVRAGTTLAGLGKLRPAFKPDGSTTAGNSSQVSDGAAAVLIGRRSAVEVLGLPVLGVLRASAVVGVPPDLMGIGPAVAIPAALEQAGLTVADIDVFEINEAFASQALYCVEKLGIPLEKVNPNGGAIALGHPLGCTGARQVVTLLNELRRRGRSILHEQRSVSKSAAGSRRFSCGFLGQLEPGQTTGRPETCTPPRAVCVGQRRHHECVQQGDEEAAETVVSVAAGRTPVRLPEGRGEYVGMEFYC</sequence>
<dbReference type="Gene3D" id="3.40.47.10">
    <property type="match status" value="1"/>
</dbReference>
<dbReference type="InterPro" id="IPR002155">
    <property type="entry name" value="Thiolase"/>
</dbReference>
<dbReference type="InterPro" id="IPR016039">
    <property type="entry name" value="Thiolase-like"/>
</dbReference>
<keyword evidence="15" id="KW-0812">Transmembrane</keyword>
<keyword evidence="8" id="KW-0443">Lipid metabolism</keyword>
<comment type="similarity">
    <text evidence="3 14">Belongs to the thiolase-like superfamily. Thiolase family.</text>
</comment>
<keyword evidence="15" id="KW-1133">Transmembrane helix</keyword>
<evidence type="ECO:0000256" key="5">
    <source>
        <dbReference type="ARBA" id="ARBA00022679"/>
    </source>
</evidence>
<dbReference type="Pfam" id="PF00108">
    <property type="entry name" value="Thiolase_N"/>
    <property type="match status" value="1"/>
</dbReference>
<dbReference type="GO" id="GO:0005777">
    <property type="term" value="C:peroxisome"/>
    <property type="evidence" value="ECO:0007669"/>
    <property type="project" value="UniProtKB-SubCell"/>
</dbReference>
<reference evidence="18" key="1">
    <citation type="submission" date="2025-08" db="UniProtKB">
        <authorList>
            <consortium name="Ensembl"/>
        </authorList>
    </citation>
    <scope>IDENTIFICATION</scope>
</reference>
<evidence type="ECO:0000259" key="17">
    <source>
        <dbReference type="Pfam" id="PF02803"/>
    </source>
</evidence>
<evidence type="ECO:0000256" key="3">
    <source>
        <dbReference type="ARBA" id="ARBA00010982"/>
    </source>
</evidence>
<keyword evidence="5 14" id="KW-0808">Transferase</keyword>
<dbReference type="InterPro" id="IPR020615">
    <property type="entry name" value="Thiolase_acyl_enz_int_AS"/>
</dbReference>
<evidence type="ECO:0000256" key="1">
    <source>
        <dbReference type="ARBA" id="ARBA00004275"/>
    </source>
</evidence>
<evidence type="ECO:0000256" key="13">
    <source>
        <dbReference type="ARBA" id="ARBA00049306"/>
    </source>
</evidence>
<dbReference type="Proteomes" id="UP000694568">
    <property type="component" value="Unplaced"/>
</dbReference>
<evidence type="ECO:0000256" key="7">
    <source>
        <dbReference type="ARBA" id="ARBA00022946"/>
    </source>
</evidence>
<dbReference type="InterPro" id="IPR020617">
    <property type="entry name" value="Thiolase_C"/>
</dbReference>
<dbReference type="PANTHER" id="PTHR43853">
    <property type="entry name" value="3-KETOACYL-COA THIOLASE, PEROXISOMAL"/>
    <property type="match status" value="1"/>
</dbReference>
<dbReference type="GeneTree" id="ENSGT01030000234626"/>
<dbReference type="GO" id="GO:0003985">
    <property type="term" value="F:acetyl-CoA C-acetyltransferase activity"/>
    <property type="evidence" value="ECO:0007669"/>
    <property type="project" value="UniProtKB-EC"/>
</dbReference>
<dbReference type="GO" id="GO:0006635">
    <property type="term" value="P:fatty acid beta-oxidation"/>
    <property type="evidence" value="ECO:0007669"/>
    <property type="project" value="TreeGrafter"/>
</dbReference>
<dbReference type="Ensembl" id="ENSSLUT00000047235.1">
    <property type="protein sequence ID" value="ENSSLUP00000045813.1"/>
    <property type="gene ID" value="ENSSLUG00000020189.1"/>
</dbReference>
<dbReference type="NCBIfam" id="TIGR01930">
    <property type="entry name" value="AcCoA-C-Actrans"/>
    <property type="match status" value="1"/>
</dbReference>